<dbReference type="GO" id="GO:0000978">
    <property type="term" value="F:RNA polymerase II cis-regulatory region sequence-specific DNA binding"/>
    <property type="evidence" value="ECO:0007669"/>
    <property type="project" value="TreeGrafter"/>
</dbReference>
<dbReference type="InterPro" id="IPR050560">
    <property type="entry name" value="MYB_TF"/>
</dbReference>
<protein>
    <recommendedName>
        <fullName evidence="2">Myb-like domain-containing protein</fullName>
    </recommendedName>
</protein>
<dbReference type="GO" id="GO:0005634">
    <property type="term" value="C:nucleus"/>
    <property type="evidence" value="ECO:0007669"/>
    <property type="project" value="TreeGrafter"/>
</dbReference>
<feature type="domain" description="Myb-like" evidence="2">
    <location>
        <begin position="499"/>
        <end position="546"/>
    </location>
</feature>
<dbReference type="GO" id="GO:0000981">
    <property type="term" value="F:DNA-binding transcription factor activity, RNA polymerase II-specific"/>
    <property type="evidence" value="ECO:0007669"/>
    <property type="project" value="TreeGrafter"/>
</dbReference>
<evidence type="ECO:0000313" key="4">
    <source>
        <dbReference type="Proteomes" id="UP000030678"/>
    </source>
</evidence>
<name>V9D7Z6_9EURO</name>
<dbReference type="PANTHER" id="PTHR45614">
    <property type="entry name" value="MYB PROTEIN-RELATED"/>
    <property type="match status" value="1"/>
</dbReference>
<dbReference type="EMBL" id="KB822705">
    <property type="protein sequence ID" value="ETI22975.1"/>
    <property type="molecule type" value="Genomic_DNA"/>
</dbReference>
<dbReference type="VEuPathDB" id="FungiDB:G647_04771"/>
<feature type="domain" description="Myb-like" evidence="2">
    <location>
        <begin position="649"/>
        <end position="696"/>
    </location>
</feature>
<feature type="compositionally biased region" description="Basic and acidic residues" evidence="1">
    <location>
        <begin position="27"/>
        <end position="38"/>
    </location>
</feature>
<dbReference type="HOGENOM" id="CLU_369605_0_0_1"/>
<feature type="domain" description="Myb-like" evidence="2">
    <location>
        <begin position="598"/>
        <end position="645"/>
    </location>
</feature>
<feature type="domain" description="Myb-like" evidence="2">
    <location>
        <begin position="548"/>
        <end position="595"/>
    </location>
</feature>
<evidence type="ECO:0000313" key="3">
    <source>
        <dbReference type="EMBL" id="ETI22975.1"/>
    </source>
</evidence>
<dbReference type="SMART" id="SM00717">
    <property type="entry name" value="SANT"/>
    <property type="match status" value="6"/>
</dbReference>
<proteinExistence type="predicted"/>
<dbReference type="Proteomes" id="UP000030678">
    <property type="component" value="Unassembled WGS sequence"/>
</dbReference>
<dbReference type="RefSeq" id="XP_008727330.1">
    <property type="nucleotide sequence ID" value="XM_008729108.1"/>
</dbReference>
<feature type="compositionally biased region" description="Basic residues" evidence="1">
    <location>
        <begin position="48"/>
        <end position="58"/>
    </location>
</feature>
<feature type="domain" description="Myb-like" evidence="2">
    <location>
        <begin position="700"/>
        <end position="747"/>
    </location>
</feature>
<accession>V9D7Z6</accession>
<feature type="domain" description="Myb-like" evidence="2">
    <location>
        <begin position="448"/>
        <end position="496"/>
    </location>
</feature>
<evidence type="ECO:0000256" key="1">
    <source>
        <dbReference type="SAM" id="MobiDB-lite"/>
    </source>
</evidence>
<sequence length="753" mass="86068">MEEQPEPSVAEQQQQQSFPSSKTLGKRTWDDFLVDTKENGSAVNVGASRKRQPPHMRPQHPELTPFGTPQDYFQFPPVTGPQYYQPAPLTAPQQYDQFSSALPPQHPPSRAPQSEQFTLGREPLFEKFLIDTEPLDTTSTALDFDETDPDTAPPHEAVDAETVMLRAFTQVVHRLEDSSNMRAVRDTIIGAFPEYEAEINALLDEEWPSIEKCYEMQSKYDEKWKEFCVNECELSGRPENELCEPSGVLCAGVLIQLNHPTFDCVKLPEKVLEHPAQTIARLVAMGISAENCLVFDTYSRREAVREQNGKRTELTVPDYYSDELKSVHQEFAEWLWVNSAGKVLLLAGKLNHNRFKQRISMLRHVQLEERVSVQCGLLWNGKKLCKIVVQIHHPEYVNRTPDYQAVYNVIFDFAFSLCRLRLDNPLVSHDDDGKVQQKLGAFFVRIPRSTDWRADEDTTLRLLIANRTMKVAEMASFLPGRTASSIQARICVLKLGAPRSPKWTDEEDAKLKRLREAGTAFEDLHGEFPGRYLSNIKARARELGIQGIFSPWTEEEDAKLKKLYGTGIQYDAMATNFPGRSATALAGRAQSLGITKEANTPWTDAEEAKLRQLSKTKMTYDEMAEQFPGRTGPALSARAFQLGISRRQKHVPWTDEEDSRLRKFHADGVENKDMVEHFPGRNRDMIRTRMTKLGLRKKATFKRWTPEQDEELKKRWPDKSQSWSDMEEFFGKEKFSLRNRARALGLANVAGRR</sequence>
<gene>
    <name evidence="3" type="ORF">G647_04771</name>
</gene>
<dbReference type="CDD" id="cd00167">
    <property type="entry name" value="SANT"/>
    <property type="match status" value="2"/>
</dbReference>
<dbReference type="AlphaFoldDB" id="V9D7Z6"/>
<evidence type="ECO:0000259" key="2">
    <source>
        <dbReference type="SMART" id="SM00717"/>
    </source>
</evidence>
<dbReference type="GeneID" id="19983264"/>
<dbReference type="InterPro" id="IPR001005">
    <property type="entry name" value="SANT/Myb"/>
</dbReference>
<feature type="region of interest" description="Disordered" evidence="1">
    <location>
        <begin position="1"/>
        <end position="88"/>
    </location>
</feature>
<feature type="compositionally biased region" description="Polar residues" evidence="1">
    <location>
        <begin position="10"/>
        <end position="23"/>
    </location>
</feature>
<reference evidence="3 4" key="1">
    <citation type="submission" date="2013-03" db="EMBL/GenBank/DDBJ databases">
        <title>The Genome Sequence of Cladophialophora carrionii CBS 160.54.</title>
        <authorList>
            <consortium name="The Broad Institute Genomics Platform"/>
            <person name="Cuomo C."/>
            <person name="de Hoog S."/>
            <person name="Gorbushina A."/>
            <person name="Walker B."/>
            <person name="Young S.K."/>
            <person name="Zeng Q."/>
            <person name="Gargeya S."/>
            <person name="Fitzgerald M."/>
            <person name="Haas B."/>
            <person name="Abouelleil A."/>
            <person name="Allen A.W."/>
            <person name="Alvarado L."/>
            <person name="Arachchi H.M."/>
            <person name="Berlin A.M."/>
            <person name="Chapman S.B."/>
            <person name="Gainer-Dewar J."/>
            <person name="Goldberg J."/>
            <person name="Griggs A."/>
            <person name="Gujja S."/>
            <person name="Hansen M."/>
            <person name="Howarth C."/>
            <person name="Imamovic A."/>
            <person name="Ireland A."/>
            <person name="Larimer J."/>
            <person name="McCowan C."/>
            <person name="Murphy C."/>
            <person name="Pearson M."/>
            <person name="Poon T.W."/>
            <person name="Priest M."/>
            <person name="Roberts A."/>
            <person name="Saif S."/>
            <person name="Shea T."/>
            <person name="Sisk P."/>
            <person name="Sykes S."/>
            <person name="Wortman J."/>
            <person name="Nusbaum C."/>
            <person name="Birren B."/>
        </authorList>
    </citation>
    <scope>NUCLEOTIDE SEQUENCE [LARGE SCALE GENOMIC DNA]</scope>
    <source>
        <strain evidence="3 4">CBS 160.54</strain>
    </source>
</reference>
<organism evidence="3 4">
    <name type="scientific">Cladophialophora carrionii CBS 160.54</name>
    <dbReference type="NCBI Taxonomy" id="1279043"/>
    <lineage>
        <taxon>Eukaryota</taxon>
        <taxon>Fungi</taxon>
        <taxon>Dikarya</taxon>
        <taxon>Ascomycota</taxon>
        <taxon>Pezizomycotina</taxon>
        <taxon>Eurotiomycetes</taxon>
        <taxon>Chaetothyriomycetidae</taxon>
        <taxon>Chaetothyriales</taxon>
        <taxon>Herpotrichiellaceae</taxon>
        <taxon>Cladophialophora</taxon>
    </lineage>
</organism>